<dbReference type="PANTHER" id="PTHR11439">
    <property type="entry name" value="GAG-POL-RELATED RETROTRANSPOSON"/>
    <property type="match status" value="1"/>
</dbReference>
<keyword evidence="2" id="KW-1185">Reference proteome</keyword>
<accession>A0AAP0B841</accession>
<evidence type="ECO:0000313" key="1">
    <source>
        <dbReference type="EMBL" id="KAK8931242.1"/>
    </source>
</evidence>
<evidence type="ECO:0008006" key="3">
    <source>
        <dbReference type="Google" id="ProtNLM"/>
    </source>
</evidence>
<dbReference type="AlphaFoldDB" id="A0AAP0B841"/>
<proteinExistence type="predicted"/>
<name>A0AAP0B841_9ASPA</name>
<protein>
    <recommendedName>
        <fullName evidence="3">Retrovirus-related Pol polyprotein from transposon TNT 1-94</fullName>
    </recommendedName>
</protein>
<sequence>MRIDRDWSAKTLKLPQSKYIERVLQRFNLNDAKAVSTPLASHFQLSKEQAPKSGEERKFMERVPYASVVGSLMHAMVSTRLDIAHVVGVVSRFMSNPGKHHWEAVKRILRYLKGTSDFSLCFGGPKISLHGYVESDMTGDIDSRRSTTEYVFTLGSAAVSWISRLQKTIALSSTEAEYVAIAEASKDMIWLQSFMKELGKGKENGKFI</sequence>
<reference evidence="1 2" key="1">
    <citation type="journal article" date="2022" name="Nat. Plants">
        <title>Genomes of leafy and leafless Platanthera orchids illuminate the evolution of mycoheterotrophy.</title>
        <authorList>
            <person name="Li M.H."/>
            <person name="Liu K.W."/>
            <person name="Li Z."/>
            <person name="Lu H.C."/>
            <person name="Ye Q.L."/>
            <person name="Zhang D."/>
            <person name="Wang J.Y."/>
            <person name="Li Y.F."/>
            <person name="Zhong Z.M."/>
            <person name="Liu X."/>
            <person name="Yu X."/>
            <person name="Liu D.K."/>
            <person name="Tu X.D."/>
            <person name="Liu B."/>
            <person name="Hao Y."/>
            <person name="Liao X.Y."/>
            <person name="Jiang Y.T."/>
            <person name="Sun W.H."/>
            <person name="Chen J."/>
            <person name="Chen Y.Q."/>
            <person name="Ai Y."/>
            <person name="Zhai J.W."/>
            <person name="Wu S.S."/>
            <person name="Zhou Z."/>
            <person name="Hsiao Y.Y."/>
            <person name="Wu W.L."/>
            <person name="Chen Y.Y."/>
            <person name="Lin Y.F."/>
            <person name="Hsu J.L."/>
            <person name="Li C.Y."/>
            <person name="Wang Z.W."/>
            <person name="Zhao X."/>
            <person name="Zhong W.Y."/>
            <person name="Ma X.K."/>
            <person name="Ma L."/>
            <person name="Huang J."/>
            <person name="Chen G.Z."/>
            <person name="Huang M.Z."/>
            <person name="Huang L."/>
            <person name="Peng D.H."/>
            <person name="Luo Y.B."/>
            <person name="Zou S.Q."/>
            <person name="Chen S.P."/>
            <person name="Lan S."/>
            <person name="Tsai W.C."/>
            <person name="Van de Peer Y."/>
            <person name="Liu Z.J."/>
        </authorList>
    </citation>
    <scope>NUCLEOTIDE SEQUENCE [LARGE SCALE GENOMIC DNA]</scope>
    <source>
        <strain evidence="1">Lor287</strain>
    </source>
</reference>
<comment type="caution">
    <text evidence="1">The sequence shown here is derived from an EMBL/GenBank/DDBJ whole genome shotgun (WGS) entry which is preliminary data.</text>
</comment>
<dbReference type="Proteomes" id="UP001418222">
    <property type="component" value="Unassembled WGS sequence"/>
</dbReference>
<organism evidence="1 2">
    <name type="scientific">Platanthera zijinensis</name>
    <dbReference type="NCBI Taxonomy" id="2320716"/>
    <lineage>
        <taxon>Eukaryota</taxon>
        <taxon>Viridiplantae</taxon>
        <taxon>Streptophyta</taxon>
        <taxon>Embryophyta</taxon>
        <taxon>Tracheophyta</taxon>
        <taxon>Spermatophyta</taxon>
        <taxon>Magnoliopsida</taxon>
        <taxon>Liliopsida</taxon>
        <taxon>Asparagales</taxon>
        <taxon>Orchidaceae</taxon>
        <taxon>Orchidoideae</taxon>
        <taxon>Orchideae</taxon>
        <taxon>Orchidinae</taxon>
        <taxon>Platanthera</taxon>
    </lineage>
</organism>
<gene>
    <name evidence="1" type="ORF">KSP39_PZI016333</name>
</gene>
<dbReference type="CDD" id="cd09272">
    <property type="entry name" value="RNase_HI_RT_Ty1"/>
    <property type="match status" value="1"/>
</dbReference>
<evidence type="ECO:0000313" key="2">
    <source>
        <dbReference type="Proteomes" id="UP001418222"/>
    </source>
</evidence>
<dbReference type="PANTHER" id="PTHR11439:SF467">
    <property type="entry name" value="INTEGRASE CATALYTIC DOMAIN-CONTAINING PROTEIN"/>
    <property type="match status" value="1"/>
</dbReference>
<dbReference type="EMBL" id="JBBWWQ010000014">
    <property type="protein sequence ID" value="KAK8931242.1"/>
    <property type="molecule type" value="Genomic_DNA"/>
</dbReference>